<evidence type="ECO:0000256" key="10">
    <source>
        <dbReference type="ARBA" id="ARBA00022842"/>
    </source>
</evidence>
<keyword evidence="7" id="KW-0479">Metal-binding</keyword>
<evidence type="ECO:0000256" key="5">
    <source>
        <dbReference type="ARBA" id="ARBA00022695"/>
    </source>
</evidence>
<keyword evidence="2" id="KW-0240">DNA-directed RNA polymerase</keyword>
<dbReference type="NCBIfam" id="TIGR01391">
    <property type="entry name" value="dnaG"/>
    <property type="match status" value="1"/>
</dbReference>
<organism evidence="14 15">
    <name type="scientific">Segatella maculosa OT 289</name>
    <dbReference type="NCBI Taxonomy" id="999422"/>
    <lineage>
        <taxon>Bacteria</taxon>
        <taxon>Pseudomonadati</taxon>
        <taxon>Bacteroidota</taxon>
        <taxon>Bacteroidia</taxon>
        <taxon>Bacteroidales</taxon>
        <taxon>Prevotellaceae</taxon>
        <taxon>Segatella</taxon>
    </lineage>
</organism>
<dbReference type="OrthoDB" id="1110431at2"/>
<comment type="caution">
    <text evidence="14">The sequence shown here is derived from an EMBL/GenBank/DDBJ whole genome shotgun (WGS) entry which is preliminary data.</text>
</comment>
<dbReference type="InterPro" id="IPR034151">
    <property type="entry name" value="TOPRIM_DnaG_bac"/>
</dbReference>
<gene>
    <name evidence="14" type="ORF">HMPREF9944_01572</name>
</gene>
<dbReference type="EMBL" id="AGEK01000028">
    <property type="protein sequence ID" value="EHO69715.1"/>
    <property type="molecule type" value="Genomic_DNA"/>
</dbReference>
<dbReference type="Pfam" id="PF08275">
    <property type="entry name" value="DNAG_N"/>
    <property type="match status" value="1"/>
</dbReference>
<dbReference type="GO" id="GO:1990077">
    <property type="term" value="C:primosome complex"/>
    <property type="evidence" value="ECO:0007669"/>
    <property type="project" value="UniProtKB-KW"/>
</dbReference>
<dbReference type="InterPro" id="IPR036977">
    <property type="entry name" value="DNA_primase_Znf_CHC2"/>
</dbReference>
<keyword evidence="5" id="KW-0548">Nucleotidyltransferase</keyword>
<evidence type="ECO:0000256" key="3">
    <source>
        <dbReference type="ARBA" id="ARBA00022515"/>
    </source>
</evidence>
<dbReference type="InterPro" id="IPR013264">
    <property type="entry name" value="DNAG_N"/>
</dbReference>
<evidence type="ECO:0000256" key="9">
    <source>
        <dbReference type="ARBA" id="ARBA00022833"/>
    </source>
</evidence>
<accession>H1HN28</accession>
<protein>
    <submittedName>
        <fullName evidence="14">DNA primase</fullName>
    </submittedName>
</protein>
<evidence type="ECO:0000256" key="11">
    <source>
        <dbReference type="ARBA" id="ARBA00023125"/>
    </source>
</evidence>
<dbReference type="Gene3D" id="3.90.580.10">
    <property type="entry name" value="Zinc finger, CHC2-type domain"/>
    <property type="match status" value="1"/>
</dbReference>
<dbReference type="InterPro" id="IPR037068">
    <property type="entry name" value="DNA_primase_core_N_sf"/>
</dbReference>
<dbReference type="HOGENOM" id="CLU_288674_0_0_10"/>
<dbReference type="GO" id="GO:0003899">
    <property type="term" value="F:DNA-directed RNA polymerase activity"/>
    <property type="evidence" value="ECO:0007669"/>
    <property type="project" value="InterPro"/>
</dbReference>
<dbReference type="AlphaFoldDB" id="H1HN28"/>
<keyword evidence="12" id="KW-0804">Transcription</keyword>
<keyword evidence="6" id="KW-0235">DNA replication</keyword>
<dbReference type="Pfam" id="PF13155">
    <property type="entry name" value="Toprim_2"/>
    <property type="match status" value="1"/>
</dbReference>
<dbReference type="RefSeq" id="WP_008565541.1">
    <property type="nucleotide sequence ID" value="NZ_JH594504.1"/>
</dbReference>
<dbReference type="CDD" id="cd03364">
    <property type="entry name" value="TOPRIM_DnaG_primases"/>
    <property type="match status" value="1"/>
</dbReference>
<evidence type="ECO:0000256" key="2">
    <source>
        <dbReference type="ARBA" id="ARBA00022478"/>
    </source>
</evidence>
<evidence type="ECO:0000313" key="15">
    <source>
        <dbReference type="Proteomes" id="UP000003167"/>
    </source>
</evidence>
<feature type="domain" description="Zinc finger CHC2-type" evidence="13">
    <location>
        <begin position="33"/>
        <end position="87"/>
    </location>
</feature>
<dbReference type="PATRIC" id="fig|999422.3.peg.1648"/>
<dbReference type="Pfam" id="PF01807">
    <property type="entry name" value="Zn_ribbon_DnaG"/>
    <property type="match status" value="1"/>
</dbReference>
<dbReference type="PANTHER" id="PTHR30313">
    <property type="entry name" value="DNA PRIMASE"/>
    <property type="match status" value="1"/>
</dbReference>
<name>H1HN28_9BACT</name>
<evidence type="ECO:0000313" key="14">
    <source>
        <dbReference type="EMBL" id="EHO69715.1"/>
    </source>
</evidence>
<evidence type="ECO:0000256" key="1">
    <source>
        <dbReference type="ARBA" id="ARBA00001947"/>
    </source>
</evidence>
<comment type="cofactor">
    <cofactor evidence="1">
        <name>Zn(2+)</name>
        <dbReference type="ChEBI" id="CHEBI:29105"/>
    </cofactor>
</comment>
<dbReference type="SUPFAM" id="SSF52540">
    <property type="entry name" value="P-loop containing nucleoside triphosphate hydrolases"/>
    <property type="match status" value="1"/>
</dbReference>
<dbReference type="STRING" id="999422.HMPREF9944_01572"/>
<proteinExistence type="predicted"/>
<dbReference type="SMART" id="SM00400">
    <property type="entry name" value="ZnF_CHCC"/>
    <property type="match status" value="1"/>
</dbReference>
<dbReference type="PANTHER" id="PTHR30313:SF2">
    <property type="entry name" value="DNA PRIMASE"/>
    <property type="match status" value="1"/>
</dbReference>
<dbReference type="InterPro" id="IPR050219">
    <property type="entry name" value="DnaG_primase"/>
</dbReference>
<dbReference type="GO" id="GO:0008270">
    <property type="term" value="F:zinc ion binding"/>
    <property type="evidence" value="ECO:0007669"/>
    <property type="project" value="UniProtKB-KW"/>
</dbReference>
<evidence type="ECO:0000256" key="6">
    <source>
        <dbReference type="ARBA" id="ARBA00022705"/>
    </source>
</evidence>
<dbReference type="GO" id="GO:0000428">
    <property type="term" value="C:DNA-directed RNA polymerase complex"/>
    <property type="evidence" value="ECO:0007669"/>
    <property type="project" value="UniProtKB-KW"/>
</dbReference>
<keyword evidence="3" id="KW-0639">Primosome</keyword>
<sequence length="1043" mass="120564">MIPKTIIEKILDTVHIEDVVAEFLPLQKRGTIYRALCPFHQEKTASFTVTPNRNMFYCFGCHKGGNAITFLMEHENMAYPEAVKWLGRKYGIEVEEREETIDEKQNRLKRESLLIVNTAVHKCYREVFLRYKPAQDYAYHRWGRKYCDEIEMGFAPIDGKALAHLPLQKEFLQELGLTNPQGYDFFQNRIVVPIKDRYQHIIGFTARVMDDSQPKYLNSKESLIYSKRNTVFGLDVAWRAAGKTGQMYLVEGAPDCMRLHSIGVQNAVADLGSAWTAEQFQLIKRAACKVCFIPDNDPPKDGAAFGTGVEAVMKAGKLATEQHLTVSVKEIPTTEEGKKEDPDTYFTHISIFRDVLEVDFVLWLAAKLFETCGNTEEKSDAVKQVAYLLSFIDDDTKLTMYIDALTKYHRGKLFWQKAIENEKIRRDSPKEEEVDLNRRYGFWIDHGKYFSTTEKGGVLEWSNFTLTPLFHIKDPLMAKRLYLLTNELGTKEIVEMEQEDLISLQKFRQKLESLGNFIWKAGEKELIKLKSFLYEKTETAAQIKQLGWNKKGFYTFGNGIYYGGKFSEVNEYGIVHLGEKGNYYLPAFSQIYKENTDYFRFERQFVHFNFSMISLQDFTRQLFLVFGDNGKIGFCFYLATLFRDIITLTTRSFPILDLFGPKGSGKSELGHTLMSFFVIDNIPPNIQNSTIPALNDTVAAAANALVHIDEYKNGIDTAKIEFIKGLWDGTGRTRMNMGTDKKKETTAVDAGVIISGQEMPTADIALFSRLIFLSFPKSEFTDDEKKNYQRLLMMRSKGLTHLTLQLLAHRDQFGKVFYDQYHLILNDVNKRLGSRNVIDRIVQNWVIPLTAFRCLEGKLDLPLSYSEILNITVDGIIHQNMECKTNDELGSFWRMVQFLNSEGEIYEDADFRIRAVSRFHSSTISETEWAEPRKILYLQKTRIFMLYKLNAHRNGETSLPEESLRYYLENSKEYLGEQRMTYHVVKKGNQVLDFEHKDAKGMPTKMSVQQRSYCFDYDKLVQSFDINLEMQSGQMKEEKEDSF</sequence>
<dbReference type="FunFam" id="3.90.580.10:FF:000001">
    <property type="entry name" value="DNA primase"/>
    <property type="match status" value="1"/>
</dbReference>
<reference evidence="14 15" key="1">
    <citation type="submission" date="2011-12" db="EMBL/GenBank/DDBJ databases">
        <title>The Genome Sequence of Prevotella maculosa OT 289.</title>
        <authorList>
            <consortium name="The Broad Institute Genome Sequencing Platform"/>
            <person name="Earl A."/>
            <person name="Ward D."/>
            <person name="Feldgarden M."/>
            <person name="Gevers D."/>
            <person name="Izard J."/>
            <person name="Blanton J.M."/>
            <person name="Mathney J."/>
            <person name="Tanner A.C."/>
            <person name="Dewhirst F.E."/>
            <person name="Young S.K."/>
            <person name="Zeng Q."/>
            <person name="Gargeya S."/>
            <person name="Fitzgerald M."/>
            <person name="Haas B."/>
            <person name="Abouelleil A."/>
            <person name="Alvarado L."/>
            <person name="Arachchi H.M."/>
            <person name="Berlin A."/>
            <person name="Chapman S.B."/>
            <person name="Gearin G."/>
            <person name="Goldberg J."/>
            <person name="Griggs A."/>
            <person name="Gujja S."/>
            <person name="Hansen M."/>
            <person name="Heiman D."/>
            <person name="Howarth C."/>
            <person name="Larimer J."/>
            <person name="Lui A."/>
            <person name="MacDonald P.J.P."/>
            <person name="McCowen C."/>
            <person name="Montmayeur A."/>
            <person name="Murphy C."/>
            <person name="Neiman D."/>
            <person name="Pearson M."/>
            <person name="Priest M."/>
            <person name="Roberts A."/>
            <person name="Saif S."/>
            <person name="Shea T."/>
            <person name="Sisk P."/>
            <person name="Stolte C."/>
            <person name="Sykes S."/>
            <person name="Wortman J."/>
            <person name="Nusbaum C."/>
            <person name="Birren B."/>
        </authorList>
    </citation>
    <scope>NUCLEOTIDE SEQUENCE [LARGE SCALE GENOMIC DNA]</scope>
    <source>
        <strain evidence="14 15">OT 289</strain>
    </source>
</reference>
<evidence type="ECO:0000256" key="4">
    <source>
        <dbReference type="ARBA" id="ARBA00022679"/>
    </source>
</evidence>
<keyword evidence="10" id="KW-0460">Magnesium</keyword>
<keyword evidence="4" id="KW-0808">Transferase</keyword>
<dbReference type="GO" id="GO:0005737">
    <property type="term" value="C:cytoplasm"/>
    <property type="evidence" value="ECO:0007669"/>
    <property type="project" value="TreeGrafter"/>
</dbReference>
<dbReference type="SUPFAM" id="SSF56731">
    <property type="entry name" value="DNA primase core"/>
    <property type="match status" value="1"/>
</dbReference>
<dbReference type="GO" id="GO:0006269">
    <property type="term" value="P:DNA replication, synthesis of primer"/>
    <property type="evidence" value="ECO:0007669"/>
    <property type="project" value="UniProtKB-KW"/>
</dbReference>
<dbReference type="InterPro" id="IPR006295">
    <property type="entry name" value="DNA_primase_DnaG"/>
</dbReference>
<evidence type="ECO:0000256" key="8">
    <source>
        <dbReference type="ARBA" id="ARBA00022771"/>
    </source>
</evidence>
<dbReference type="Gene3D" id="3.40.1360.10">
    <property type="match status" value="1"/>
</dbReference>
<evidence type="ECO:0000259" key="13">
    <source>
        <dbReference type="SMART" id="SM00400"/>
    </source>
</evidence>
<evidence type="ECO:0000256" key="7">
    <source>
        <dbReference type="ARBA" id="ARBA00022723"/>
    </source>
</evidence>
<keyword evidence="15" id="KW-1185">Reference proteome</keyword>
<dbReference type="SUPFAM" id="SSF57783">
    <property type="entry name" value="Zinc beta-ribbon"/>
    <property type="match status" value="1"/>
</dbReference>
<dbReference type="Gene3D" id="3.90.980.10">
    <property type="entry name" value="DNA primase, catalytic core, N-terminal domain"/>
    <property type="match status" value="1"/>
</dbReference>
<keyword evidence="9" id="KW-0862">Zinc</keyword>
<keyword evidence="8" id="KW-0863">Zinc-finger</keyword>
<dbReference type="InterPro" id="IPR027417">
    <property type="entry name" value="P-loop_NTPase"/>
</dbReference>
<keyword evidence="11" id="KW-0238">DNA-binding</keyword>
<dbReference type="GO" id="GO:0003677">
    <property type="term" value="F:DNA binding"/>
    <property type="evidence" value="ECO:0007669"/>
    <property type="project" value="UniProtKB-KW"/>
</dbReference>
<dbReference type="Proteomes" id="UP000003167">
    <property type="component" value="Unassembled WGS sequence"/>
</dbReference>
<evidence type="ECO:0000256" key="12">
    <source>
        <dbReference type="ARBA" id="ARBA00023163"/>
    </source>
</evidence>
<dbReference type="InterPro" id="IPR002694">
    <property type="entry name" value="Znf_CHC2"/>
</dbReference>